<reference evidence="2" key="1">
    <citation type="submission" date="2008-01" db="EMBL/GenBank/DDBJ databases">
        <title>NISC Comparative Sequencing Initiative.</title>
        <authorList>
            <person name="Antonellis A."/>
            <person name="Benjamin B."/>
            <person name="Blakesley R.W."/>
            <person name="Bouffard G.G."/>
            <person name="Brinkley C."/>
            <person name="Brooks S."/>
            <person name="Chu G."/>
            <person name="Chub I."/>
            <person name="Coleman H."/>
            <person name="Fuksenko T."/>
            <person name="Gestole M."/>
            <person name="Gregory M."/>
            <person name="Guan X."/>
            <person name="Gupta J."/>
            <person name="Gurson N."/>
            <person name="Han E."/>
            <person name="Han J."/>
            <person name="Hansen N."/>
            <person name="Hargrove A."/>
            <person name="Hines-Harris K."/>
            <person name="Ho S.-L."/>
            <person name="Hu P."/>
            <person name="Hunter G."/>
            <person name="Hurle B."/>
            <person name="Idol J.R."/>
            <person name="Johnson T."/>
            <person name="Knight E."/>
            <person name="Kwong P."/>
            <person name="Lee-Lin S.-Q."/>
            <person name="Legaspi R."/>
            <person name="Madden M."/>
            <person name="Maduro Q.L."/>
            <person name="Maduro V.B."/>
            <person name="Margulies E.H."/>
            <person name="Masiello C."/>
            <person name="Maskeri B."/>
            <person name="McDowell J."/>
            <person name="Merkulov G."/>
            <person name="Montemayor C."/>
            <person name="Mullikin J.C."/>
            <person name="Park M."/>
            <person name="Prasad A."/>
            <person name="Ramsahoye C."/>
            <person name="Reddix-Dugue N."/>
            <person name="Riebow N."/>
            <person name="Schandler K."/>
            <person name="Schueler M.G."/>
            <person name="Sison C."/>
            <person name="Smith L."/>
            <person name="Stantripop S."/>
            <person name="Thomas J.W."/>
            <person name="Thomas P.J."/>
            <person name="Tsipouri V."/>
            <person name="Young A."/>
            <person name="Green E.D."/>
        </authorList>
    </citation>
    <scope>NUCLEOTIDE SEQUENCE</scope>
</reference>
<name>B0KWC5_CALJA</name>
<sequence length="47" mass="5477">MAVNAPHCFHSYEMWELWTRLLHPSGGHERTPGGDRLPALHLPKHRH</sequence>
<accession>B0KWC5</accession>
<gene>
    <name evidence="2" type="primary">SELENBP1_2</name>
</gene>
<dbReference type="EMBL" id="DP000572">
    <property type="protein sequence ID" value="ABY82096.1"/>
    <property type="molecule type" value="Genomic_DNA"/>
</dbReference>
<organism evidence="2">
    <name type="scientific">Callithrix jacchus</name>
    <name type="common">White-tufted-ear marmoset</name>
    <name type="synonym">Simia Jacchus</name>
    <dbReference type="NCBI Taxonomy" id="9483"/>
    <lineage>
        <taxon>Eukaryota</taxon>
        <taxon>Metazoa</taxon>
        <taxon>Chordata</taxon>
        <taxon>Craniata</taxon>
        <taxon>Vertebrata</taxon>
        <taxon>Euteleostomi</taxon>
        <taxon>Mammalia</taxon>
        <taxon>Eutheria</taxon>
        <taxon>Euarchontoglires</taxon>
        <taxon>Primates</taxon>
        <taxon>Haplorrhini</taxon>
        <taxon>Platyrrhini</taxon>
        <taxon>Cebidae</taxon>
        <taxon>Callitrichinae</taxon>
        <taxon>Callithrix</taxon>
        <taxon>Callithrix</taxon>
    </lineage>
</organism>
<proteinExistence type="predicted"/>
<dbReference type="AlphaFoldDB" id="B0KWC5"/>
<protein>
    <submittedName>
        <fullName evidence="2">Selenium-binding protein 1 (Predicted)</fullName>
    </submittedName>
</protein>
<evidence type="ECO:0000256" key="1">
    <source>
        <dbReference type="SAM" id="MobiDB-lite"/>
    </source>
</evidence>
<feature type="region of interest" description="Disordered" evidence="1">
    <location>
        <begin position="26"/>
        <end position="47"/>
    </location>
</feature>
<evidence type="ECO:0000313" key="2">
    <source>
        <dbReference type="EMBL" id="ABY82096.1"/>
    </source>
</evidence>